<evidence type="ECO:0000313" key="1">
    <source>
        <dbReference type="EMBL" id="HGN36772.1"/>
    </source>
</evidence>
<accession>A0A7J3I7Y9</accession>
<reference evidence="1" key="1">
    <citation type="journal article" date="2020" name="mSystems">
        <title>Genome- and Community-Level Interaction Insights into Carbon Utilization and Element Cycling Functions of Hydrothermarchaeota in Hydrothermal Sediment.</title>
        <authorList>
            <person name="Zhou Z."/>
            <person name="Liu Y."/>
            <person name="Xu W."/>
            <person name="Pan J."/>
            <person name="Luo Z.H."/>
            <person name="Li M."/>
        </authorList>
    </citation>
    <scope>NUCLEOTIDE SEQUENCE [LARGE SCALE GENOMIC DNA]</scope>
    <source>
        <strain evidence="1">SpSt-618</strain>
        <strain evidence="2">SpSt-657</strain>
    </source>
</reference>
<dbReference type="AlphaFoldDB" id="A0A7J3I7Y9"/>
<evidence type="ECO:0000313" key="2">
    <source>
        <dbReference type="EMBL" id="HGQ18454.1"/>
    </source>
</evidence>
<protein>
    <recommendedName>
        <fullName evidence="3">THUMP domain-containing protein</fullName>
    </recommendedName>
</protein>
<organism evidence="1">
    <name type="scientific">Ignisphaera aggregans</name>
    <dbReference type="NCBI Taxonomy" id="334771"/>
    <lineage>
        <taxon>Archaea</taxon>
        <taxon>Thermoproteota</taxon>
        <taxon>Thermoprotei</taxon>
        <taxon>Desulfurococcales</taxon>
        <taxon>Desulfurococcaceae</taxon>
        <taxon>Ignisphaera</taxon>
    </lineage>
</organism>
<name>A0A7J3I7Y9_9CREN</name>
<gene>
    <name evidence="1" type="ORF">ENT87_04390</name>
    <name evidence="2" type="ORF">ENU30_05725</name>
</gene>
<proteinExistence type="predicted"/>
<dbReference type="EMBL" id="DTBZ01000106">
    <property type="protein sequence ID" value="HGQ18454.1"/>
    <property type="molecule type" value="Genomic_DNA"/>
</dbReference>
<comment type="caution">
    <text evidence="1">The sequence shown here is derived from an EMBL/GenBank/DDBJ whole genome shotgun (WGS) entry which is preliminary data.</text>
</comment>
<evidence type="ECO:0008006" key="3">
    <source>
        <dbReference type="Google" id="ProtNLM"/>
    </source>
</evidence>
<dbReference type="EMBL" id="DTAI01000127">
    <property type="protein sequence ID" value="HGN36772.1"/>
    <property type="molecule type" value="Genomic_DNA"/>
</dbReference>
<sequence>MIGVKGAENLKLIITTDVGLEKLVCIDVENIFLLSSIAISCIPLENSGISAILSVDSVDPFYLAKIVSSRYVRGYWAIPIQRVCRASYEEIAKASIELLLISTINRPSRIIGVCRKRGWCVDSCSSLLRYIGSIIESLGIAEVDFHSYEYVLRIEVIQNIAGLTLYRRGYEDLFRIRKLFR</sequence>
<dbReference type="SUPFAM" id="SSF143437">
    <property type="entry name" value="THUMP domain-like"/>
    <property type="match status" value="1"/>
</dbReference>